<feature type="signal peptide" evidence="1">
    <location>
        <begin position="1"/>
        <end position="19"/>
    </location>
</feature>
<keyword evidence="1" id="KW-0732">Signal</keyword>
<organism evidence="2 3">
    <name type="scientific">Pegethrix bostrychoides GSE-TBD4-15B</name>
    <dbReference type="NCBI Taxonomy" id="2839662"/>
    <lineage>
        <taxon>Bacteria</taxon>
        <taxon>Bacillati</taxon>
        <taxon>Cyanobacteriota</taxon>
        <taxon>Cyanophyceae</taxon>
        <taxon>Oculatellales</taxon>
        <taxon>Oculatellaceae</taxon>
        <taxon>Pegethrix</taxon>
    </lineage>
</organism>
<gene>
    <name evidence="2" type="ORF">KME07_19165</name>
</gene>
<proteinExistence type="predicted"/>
<comment type="caution">
    <text evidence="2">The sequence shown here is derived from an EMBL/GenBank/DDBJ whole genome shotgun (WGS) entry which is preliminary data.</text>
</comment>
<reference evidence="2" key="2">
    <citation type="journal article" date="2022" name="Microbiol. Resour. Announc.">
        <title>Metagenome Sequencing to Explore Phylogenomics of Terrestrial Cyanobacteria.</title>
        <authorList>
            <person name="Ward R.D."/>
            <person name="Stajich J.E."/>
            <person name="Johansen J.R."/>
            <person name="Huntemann M."/>
            <person name="Clum A."/>
            <person name="Foster B."/>
            <person name="Foster B."/>
            <person name="Roux S."/>
            <person name="Palaniappan K."/>
            <person name="Varghese N."/>
            <person name="Mukherjee S."/>
            <person name="Reddy T.B.K."/>
            <person name="Daum C."/>
            <person name="Copeland A."/>
            <person name="Chen I.A."/>
            <person name="Ivanova N.N."/>
            <person name="Kyrpides N.C."/>
            <person name="Shapiro N."/>
            <person name="Eloe-Fadrosh E.A."/>
            <person name="Pietrasiak N."/>
        </authorList>
    </citation>
    <scope>NUCLEOTIDE SEQUENCE</scope>
    <source>
        <strain evidence="2">GSE-TBD4-15B</strain>
    </source>
</reference>
<feature type="chain" id="PRO_5036945846" evidence="1">
    <location>
        <begin position="20"/>
        <end position="60"/>
    </location>
</feature>
<evidence type="ECO:0000256" key="1">
    <source>
        <dbReference type="SAM" id="SignalP"/>
    </source>
</evidence>
<reference evidence="2" key="1">
    <citation type="submission" date="2021-05" db="EMBL/GenBank/DDBJ databases">
        <authorList>
            <person name="Pietrasiak N."/>
            <person name="Ward R."/>
            <person name="Stajich J.E."/>
            <person name="Kurbessoian T."/>
        </authorList>
    </citation>
    <scope>NUCLEOTIDE SEQUENCE</scope>
    <source>
        <strain evidence="2">GSE-TBD4-15B</strain>
    </source>
</reference>
<dbReference type="EMBL" id="JAHHHV010000078">
    <property type="protein sequence ID" value="MBW4467552.1"/>
    <property type="molecule type" value="Genomic_DNA"/>
</dbReference>
<evidence type="ECO:0000313" key="3">
    <source>
        <dbReference type="Proteomes" id="UP000707356"/>
    </source>
</evidence>
<sequence length="60" mass="6484">MRLYIALSFALVSSMIVSAATLGWGFLACQPSAQVRQAAQPTIQISWMQSSARPRWGGGQ</sequence>
<name>A0A951U7J4_9CYAN</name>
<dbReference type="PROSITE" id="PS51257">
    <property type="entry name" value="PROKAR_LIPOPROTEIN"/>
    <property type="match status" value="1"/>
</dbReference>
<evidence type="ECO:0000313" key="2">
    <source>
        <dbReference type="EMBL" id="MBW4467552.1"/>
    </source>
</evidence>
<dbReference type="Proteomes" id="UP000707356">
    <property type="component" value="Unassembled WGS sequence"/>
</dbReference>
<dbReference type="AlphaFoldDB" id="A0A951U7J4"/>
<accession>A0A951U7J4</accession>
<protein>
    <submittedName>
        <fullName evidence="2">Uncharacterized protein</fullName>
    </submittedName>
</protein>